<dbReference type="PROSITE" id="PS52050">
    <property type="entry name" value="WYL"/>
    <property type="match status" value="1"/>
</dbReference>
<dbReference type="InterPro" id="IPR026881">
    <property type="entry name" value="WYL_dom"/>
</dbReference>
<reference evidence="4 5" key="1">
    <citation type="journal article" date="2017" name="Genome Announc.">
        <title>Complete Genome Sequences of Two Acetylene-Fermenting Pelobacter acetylenicus Strains.</title>
        <authorList>
            <person name="Sutton J.M."/>
            <person name="Baesman S.M."/>
            <person name="Fierst J.L."/>
            <person name="Poret-Peterson A.T."/>
            <person name="Oremland R.S."/>
            <person name="Dunlap D.S."/>
            <person name="Akob D.M."/>
        </authorList>
    </citation>
    <scope>NUCLEOTIDE SEQUENCE [LARGE SCALE GENOMIC DNA]</scope>
    <source>
        <strain evidence="4 5">SFB93</strain>
    </source>
</reference>
<dbReference type="InterPro" id="IPR001034">
    <property type="entry name" value="DeoR_HTH"/>
</dbReference>
<dbReference type="PANTHER" id="PTHR34580">
    <property type="match status" value="1"/>
</dbReference>
<accession>A0A1L3GMY2</accession>
<dbReference type="STRING" id="1842532.A7E78_05200"/>
<gene>
    <name evidence="4" type="ORF">A7E78_05200</name>
</gene>
<evidence type="ECO:0000313" key="5">
    <source>
        <dbReference type="Proteomes" id="UP000182517"/>
    </source>
</evidence>
<proteinExistence type="predicted"/>
<dbReference type="EMBL" id="CP015519">
    <property type="protein sequence ID" value="APG27289.1"/>
    <property type="molecule type" value="Genomic_DNA"/>
</dbReference>
<name>A0A1L3GMY2_9BACT</name>
<dbReference type="KEGG" id="pef:A7E78_05200"/>
<dbReference type="PIRSF" id="PIRSF016838">
    <property type="entry name" value="PafC"/>
    <property type="match status" value="1"/>
</dbReference>
<dbReference type="SUPFAM" id="SSF46785">
    <property type="entry name" value="Winged helix' DNA-binding domain"/>
    <property type="match status" value="1"/>
</dbReference>
<dbReference type="InterPro" id="IPR057727">
    <property type="entry name" value="WCX_dom"/>
</dbReference>
<dbReference type="InterPro" id="IPR036390">
    <property type="entry name" value="WH_DNA-bd_sf"/>
</dbReference>
<dbReference type="PANTHER" id="PTHR34580:SF1">
    <property type="entry name" value="PROTEIN PAFC"/>
    <property type="match status" value="1"/>
</dbReference>
<dbReference type="Pfam" id="PF13280">
    <property type="entry name" value="WYL"/>
    <property type="match status" value="1"/>
</dbReference>
<evidence type="ECO:0000313" key="4">
    <source>
        <dbReference type="EMBL" id="APG27289.1"/>
    </source>
</evidence>
<dbReference type="Pfam" id="PF08279">
    <property type="entry name" value="HTH_11"/>
    <property type="match status" value="1"/>
</dbReference>
<keyword evidence="1" id="KW-0805">Transcription regulation</keyword>
<keyword evidence="5" id="KW-1185">Reference proteome</keyword>
<evidence type="ECO:0000259" key="3">
    <source>
        <dbReference type="PROSITE" id="PS51000"/>
    </source>
</evidence>
<dbReference type="SMART" id="SM00420">
    <property type="entry name" value="HTH_DEOR"/>
    <property type="match status" value="1"/>
</dbReference>
<dbReference type="Gene3D" id="1.10.10.10">
    <property type="entry name" value="Winged helix-like DNA-binding domain superfamily/Winged helix DNA-binding domain"/>
    <property type="match status" value="1"/>
</dbReference>
<dbReference type="PROSITE" id="PS51000">
    <property type="entry name" value="HTH_DEOR_2"/>
    <property type="match status" value="1"/>
</dbReference>
<organism evidence="4 5">
    <name type="scientific">Syntrophotalea acetylenivorans</name>
    <dbReference type="NCBI Taxonomy" id="1842532"/>
    <lineage>
        <taxon>Bacteria</taxon>
        <taxon>Pseudomonadati</taxon>
        <taxon>Thermodesulfobacteriota</taxon>
        <taxon>Desulfuromonadia</taxon>
        <taxon>Desulfuromonadales</taxon>
        <taxon>Syntrophotaleaceae</taxon>
        <taxon>Syntrophotalea</taxon>
    </lineage>
</organism>
<evidence type="ECO:0000256" key="2">
    <source>
        <dbReference type="ARBA" id="ARBA00023163"/>
    </source>
</evidence>
<dbReference type="RefSeq" id="WP_072283253.1">
    <property type="nucleotide sequence ID" value="NZ_CP015519.1"/>
</dbReference>
<dbReference type="OrthoDB" id="9787242at2"/>
<dbReference type="InterPro" id="IPR051534">
    <property type="entry name" value="CBASS_pafABC_assoc_protein"/>
</dbReference>
<dbReference type="InterPro" id="IPR036388">
    <property type="entry name" value="WH-like_DNA-bd_sf"/>
</dbReference>
<feature type="domain" description="HTH deoR-type" evidence="3">
    <location>
        <begin position="21"/>
        <end position="77"/>
    </location>
</feature>
<dbReference type="AlphaFoldDB" id="A0A1L3GMY2"/>
<dbReference type="GO" id="GO:0003700">
    <property type="term" value="F:DNA-binding transcription factor activity"/>
    <property type="evidence" value="ECO:0007669"/>
    <property type="project" value="InterPro"/>
</dbReference>
<keyword evidence="2" id="KW-0804">Transcription</keyword>
<sequence length="342" mass="38593">MAFGNDSGRNRPGKPAKKYSQAARLHDLIRLLEARHGATVAELAEECGVTRRTVYRDLQAIEEAGYPLTKEAGGDGSILYSFLTGFSKIPPITFSLPELMTLFLCRGQLAFLRGTPFQDDLDAVFGRIRASLPPRSVAHLERLAEAVTPRFQGLRDYSGKRQVLDELRRALLFQLRCTIRYAPAQRKAADYPFDPYTLLFYKDSLYLGGYAHNRQDLRLFLVDRIETVLVGEERFDLPEDFSIDHLTGDAFGLVADEPQLIRVRFANAVAHLVRERIWHGSQGIEEQADGSLILTLHAGGEKEILAWLYSFLPHVQVLEPPFLRENFLHGLRQALAIENTAD</sequence>
<dbReference type="InterPro" id="IPR028349">
    <property type="entry name" value="PafC-like"/>
</dbReference>
<protein>
    <submittedName>
        <fullName evidence="4">Transcriptional regulator</fullName>
    </submittedName>
</protein>
<dbReference type="Proteomes" id="UP000182517">
    <property type="component" value="Chromosome"/>
</dbReference>
<dbReference type="InterPro" id="IPR013196">
    <property type="entry name" value="HTH_11"/>
</dbReference>
<evidence type="ECO:0000256" key="1">
    <source>
        <dbReference type="ARBA" id="ARBA00023015"/>
    </source>
</evidence>
<dbReference type="Pfam" id="PF25583">
    <property type="entry name" value="WCX"/>
    <property type="match status" value="1"/>
</dbReference>